<accession>A0AAI8VWI4</accession>
<dbReference type="EMBL" id="CAUWAG010000018">
    <property type="protein sequence ID" value="CAJ2511895.1"/>
    <property type="molecule type" value="Genomic_DNA"/>
</dbReference>
<keyword evidence="3" id="KW-1185">Reference proteome</keyword>
<gene>
    <name evidence="2" type="ORF">KHLLAP_LOCUS12363</name>
</gene>
<name>A0AAI8VWI4_9PEZI</name>
<dbReference type="Proteomes" id="UP001295740">
    <property type="component" value="Unassembled WGS sequence"/>
</dbReference>
<organism evidence="2 3">
    <name type="scientific">Anthostomella pinea</name>
    <dbReference type="NCBI Taxonomy" id="933095"/>
    <lineage>
        <taxon>Eukaryota</taxon>
        <taxon>Fungi</taxon>
        <taxon>Dikarya</taxon>
        <taxon>Ascomycota</taxon>
        <taxon>Pezizomycotina</taxon>
        <taxon>Sordariomycetes</taxon>
        <taxon>Xylariomycetidae</taxon>
        <taxon>Xylariales</taxon>
        <taxon>Xylariaceae</taxon>
        <taxon>Anthostomella</taxon>
    </lineage>
</organism>
<evidence type="ECO:0000313" key="3">
    <source>
        <dbReference type="Proteomes" id="UP001295740"/>
    </source>
</evidence>
<dbReference type="AlphaFoldDB" id="A0AAI8VWI4"/>
<proteinExistence type="predicted"/>
<comment type="caution">
    <text evidence="2">The sequence shown here is derived from an EMBL/GenBank/DDBJ whole genome shotgun (WGS) entry which is preliminary data.</text>
</comment>
<reference evidence="2" key="1">
    <citation type="submission" date="2023-10" db="EMBL/GenBank/DDBJ databases">
        <authorList>
            <person name="Hackl T."/>
        </authorList>
    </citation>
    <scope>NUCLEOTIDE SEQUENCE</scope>
</reference>
<sequence length="234" mass="24446">MTTSSSTTVTDMTTSSPVITTSSVPVTTSMTSDSTTTSESATTSESLMSATESSQSATASTTASSSSAIPPGPTNFCLRIASDSPIYPGYIVSTNGPQSDMPLKDPSDTTAQEARFELDSSTGRLTLTDDTIAAVMAPFDDPQFLAPYYDTDIADSPGNYAQLTCSTADGTYDQGTVLDCLADPAVHAYPRFSMIDNGGYYTYLAMSTGDNGDVTVFDLAIFYDPDCGTYGDLG</sequence>
<feature type="compositionally biased region" description="Low complexity" evidence="1">
    <location>
        <begin position="1"/>
        <end position="68"/>
    </location>
</feature>
<evidence type="ECO:0000256" key="1">
    <source>
        <dbReference type="SAM" id="MobiDB-lite"/>
    </source>
</evidence>
<feature type="region of interest" description="Disordered" evidence="1">
    <location>
        <begin position="1"/>
        <end position="72"/>
    </location>
</feature>
<protein>
    <submittedName>
        <fullName evidence="2">Uu.00g075200.m01.CDS01</fullName>
    </submittedName>
</protein>
<evidence type="ECO:0000313" key="2">
    <source>
        <dbReference type="EMBL" id="CAJ2511895.1"/>
    </source>
</evidence>